<name>A0A175YKV8_DAUCS</name>
<dbReference type="AlphaFoldDB" id="A0A175YKV8"/>
<evidence type="ECO:0000313" key="2">
    <source>
        <dbReference type="EMBL" id="KZM84215.1"/>
    </source>
</evidence>
<gene>
    <name evidence="2" type="ORF">DCAR_028238</name>
</gene>
<organism evidence="2">
    <name type="scientific">Daucus carota subsp. sativus</name>
    <name type="common">Carrot</name>
    <dbReference type="NCBI Taxonomy" id="79200"/>
    <lineage>
        <taxon>Eukaryota</taxon>
        <taxon>Viridiplantae</taxon>
        <taxon>Streptophyta</taxon>
        <taxon>Embryophyta</taxon>
        <taxon>Tracheophyta</taxon>
        <taxon>Spermatophyta</taxon>
        <taxon>Magnoliopsida</taxon>
        <taxon>eudicotyledons</taxon>
        <taxon>Gunneridae</taxon>
        <taxon>Pentapetalae</taxon>
        <taxon>asterids</taxon>
        <taxon>campanulids</taxon>
        <taxon>Apiales</taxon>
        <taxon>Apiaceae</taxon>
        <taxon>Apioideae</taxon>
        <taxon>Scandiceae</taxon>
        <taxon>Daucinae</taxon>
        <taxon>Daucus</taxon>
        <taxon>Daucus sect. Daucus</taxon>
    </lineage>
</organism>
<feature type="compositionally biased region" description="Basic and acidic residues" evidence="1">
    <location>
        <begin position="44"/>
        <end position="57"/>
    </location>
</feature>
<protein>
    <submittedName>
        <fullName evidence="2">Uncharacterized protein</fullName>
    </submittedName>
</protein>
<feature type="region of interest" description="Disordered" evidence="1">
    <location>
        <begin position="37"/>
        <end position="62"/>
    </location>
</feature>
<accession>A0A175YKV8</accession>
<evidence type="ECO:0000256" key="1">
    <source>
        <dbReference type="SAM" id="MobiDB-lite"/>
    </source>
</evidence>
<dbReference type="Gramene" id="KZM84215">
    <property type="protein sequence ID" value="KZM84215"/>
    <property type="gene ID" value="DCAR_028238"/>
</dbReference>
<comment type="caution">
    <text evidence="2">The sequence shown here is derived from an EMBL/GenBank/DDBJ whole genome shotgun (WGS) entry which is preliminary data.</text>
</comment>
<reference evidence="2" key="1">
    <citation type="journal article" date="2016" name="Nat. Genet.">
        <title>A high-quality carrot genome assembly provides new insights into carotenoid accumulation and asterid genome evolution.</title>
        <authorList>
            <person name="Iorizzo M."/>
            <person name="Ellison S."/>
            <person name="Senalik D."/>
            <person name="Zeng P."/>
            <person name="Satapoomin P."/>
            <person name="Huang J."/>
            <person name="Bowman M."/>
            <person name="Iovene M."/>
            <person name="Sanseverino W."/>
            <person name="Cavagnaro P."/>
            <person name="Yildiz M."/>
            <person name="Macko-Podgorni A."/>
            <person name="Moranska E."/>
            <person name="Grzebelus E."/>
            <person name="Grzebelus D."/>
            <person name="Ashrafi H."/>
            <person name="Zheng Z."/>
            <person name="Cheng S."/>
            <person name="Spooner D."/>
            <person name="Van Deynze A."/>
            <person name="Simon P."/>
        </authorList>
    </citation>
    <scope>NUCLEOTIDE SEQUENCE [LARGE SCALE GENOMIC DNA]</scope>
    <source>
        <tissue evidence="2">Leaf</tissue>
    </source>
</reference>
<proteinExistence type="predicted"/>
<dbReference type="EMBL" id="LNRQ01000008">
    <property type="protein sequence ID" value="KZM84215.1"/>
    <property type="molecule type" value="Genomic_DNA"/>
</dbReference>
<sequence length="71" mass="8054">MVIMSQPFGRVSELWSLDMGLGPVDPQFIPVHEEDINPEVVNNNDHEVPEVEDGDPRNEDDELVEVIEILD</sequence>